<dbReference type="Pfam" id="PF08845">
    <property type="entry name" value="SymE_toxin"/>
    <property type="match status" value="1"/>
</dbReference>
<protein>
    <recommendedName>
        <fullName evidence="1">Toxin SymE-like domain-containing protein</fullName>
    </recommendedName>
</protein>
<feature type="non-terminal residue" evidence="2">
    <location>
        <position position="1"/>
    </location>
</feature>
<reference evidence="2" key="1">
    <citation type="journal article" date="2014" name="Front. Microbiol.">
        <title>High frequency of phylogenetically diverse reductive dehalogenase-homologous genes in deep subseafloor sedimentary metagenomes.</title>
        <authorList>
            <person name="Kawai M."/>
            <person name="Futagami T."/>
            <person name="Toyoda A."/>
            <person name="Takaki Y."/>
            <person name="Nishi S."/>
            <person name="Hori S."/>
            <person name="Arai W."/>
            <person name="Tsubouchi T."/>
            <person name="Morono Y."/>
            <person name="Uchiyama I."/>
            <person name="Ito T."/>
            <person name="Fujiyama A."/>
            <person name="Inagaki F."/>
            <person name="Takami H."/>
        </authorList>
    </citation>
    <scope>NUCLEOTIDE SEQUENCE</scope>
    <source>
        <strain evidence="2">Expedition CK06-06</strain>
    </source>
</reference>
<dbReference type="GO" id="GO:0003723">
    <property type="term" value="F:RNA binding"/>
    <property type="evidence" value="ECO:0007669"/>
    <property type="project" value="InterPro"/>
</dbReference>
<evidence type="ECO:0000259" key="1">
    <source>
        <dbReference type="Pfam" id="PF08845"/>
    </source>
</evidence>
<dbReference type="EMBL" id="BARU01045214">
    <property type="protein sequence ID" value="GAH85732.1"/>
    <property type="molecule type" value="Genomic_DNA"/>
</dbReference>
<proteinExistence type="predicted"/>
<dbReference type="InterPro" id="IPR014944">
    <property type="entry name" value="Toxin_SymE-like"/>
</dbReference>
<comment type="caution">
    <text evidence="2">The sequence shown here is derived from an EMBL/GenBank/DDBJ whole genome shotgun (WGS) entry which is preliminary data.</text>
</comment>
<sequence length="54" mass="6118">PGNYPDIRIAGKWLQNQGFSVGDYVKVAYRKGLIVIKKICGGDEYEQEQTRDEA</sequence>
<evidence type="ECO:0000313" key="2">
    <source>
        <dbReference type="EMBL" id="GAH85732.1"/>
    </source>
</evidence>
<dbReference type="AlphaFoldDB" id="X1IVI5"/>
<feature type="domain" description="Toxin SymE-like" evidence="1">
    <location>
        <begin position="4"/>
        <end position="37"/>
    </location>
</feature>
<name>X1IVI5_9ZZZZ</name>
<organism evidence="2">
    <name type="scientific">marine sediment metagenome</name>
    <dbReference type="NCBI Taxonomy" id="412755"/>
    <lineage>
        <taxon>unclassified sequences</taxon>
        <taxon>metagenomes</taxon>
        <taxon>ecological metagenomes</taxon>
    </lineage>
</organism>
<dbReference type="GO" id="GO:0016788">
    <property type="term" value="F:hydrolase activity, acting on ester bonds"/>
    <property type="evidence" value="ECO:0007669"/>
    <property type="project" value="InterPro"/>
</dbReference>
<dbReference type="GO" id="GO:0005737">
    <property type="term" value="C:cytoplasm"/>
    <property type="evidence" value="ECO:0007669"/>
    <property type="project" value="InterPro"/>
</dbReference>
<accession>X1IVI5</accession>
<dbReference type="GO" id="GO:0016070">
    <property type="term" value="P:RNA metabolic process"/>
    <property type="evidence" value="ECO:0007669"/>
    <property type="project" value="InterPro"/>
</dbReference>
<gene>
    <name evidence="2" type="ORF">S03H2_68697</name>
</gene>